<protein>
    <submittedName>
        <fullName evidence="2">Macro domain-containing protein</fullName>
    </submittedName>
</protein>
<evidence type="ECO:0000259" key="1">
    <source>
        <dbReference type="PROSITE" id="PS51154"/>
    </source>
</evidence>
<dbReference type="RefSeq" id="WP_217964083.1">
    <property type="nucleotide sequence ID" value="NZ_JAHTBN010000003.1"/>
</dbReference>
<dbReference type="PROSITE" id="PS51154">
    <property type="entry name" value="MACRO"/>
    <property type="match status" value="1"/>
</dbReference>
<dbReference type="Proteomes" id="UP001595848">
    <property type="component" value="Unassembled WGS sequence"/>
</dbReference>
<gene>
    <name evidence="2" type="ORF">ACFOY1_06930</name>
</gene>
<sequence length="173" mass="18686">MKVIFRDLKSDVVAAVQAAFADVSQFDIACADIFSGGPADAIVSPANSYGTMDGGIDLEYLRHFGFWLEARLKGAIAKLPGGRLPVGEALVVPNENAEIPYMISAPTMRYPGPVPHTQNAYLAFSAVLQIAKRHGYDCILCPGLATLTGRMAPTESARQMRRAWDEAENESAR</sequence>
<accession>A0ABV8NUU1</accession>
<comment type="caution">
    <text evidence="2">The sequence shown here is derived from an EMBL/GenBank/DDBJ whole genome shotgun (WGS) entry which is preliminary data.</text>
</comment>
<name>A0ABV8NUU1_9BURK</name>
<keyword evidence="3" id="KW-1185">Reference proteome</keyword>
<proteinExistence type="predicted"/>
<dbReference type="InterPro" id="IPR002589">
    <property type="entry name" value="Macro_dom"/>
</dbReference>
<organism evidence="2 3">
    <name type="scientific">Candidimonas humi</name>
    <dbReference type="NCBI Taxonomy" id="683355"/>
    <lineage>
        <taxon>Bacteria</taxon>
        <taxon>Pseudomonadati</taxon>
        <taxon>Pseudomonadota</taxon>
        <taxon>Betaproteobacteria</taxon>
        <taxon>Burkholderiales</taxon>
        <taxon>Alcaligenaceae</taxon>
        <taxon>Candidimonas</taxon>
    </lineage>
</organism>
<evidence type="ECO:0000313" key="3">
    <source>
        <dbReference type="Proteomes" id="UP001595848"/>
    </source>
</evidence>
<reference evidence="3" key="1">
    <citation type="journal article" date="2019" name="Int. J. Syst. Evol. Microbiol.">
        <title>The Global Catalogue of Microorganisms (GCM) 10K type strain sequencing project: providing services to taxonomists for standard genome sequencing and annotation.</title>
        <authorList>
            <consortium name="The Broad Institute Genomics Platform"/>
            <consortium name="The Broad Institute Genome Sequencing Center for Infectious Disease"/>
            <person name="Wu L."/>
            <person name="Ma J."/>
        </authorList>
    </citation>
    <scope>NUCLEOTIDE SEQUENCE [LARGE SCALE GENOMIC DNA]</scope>
    <source>
        <strain evidence="3">LMG 24813</strain>
    </source>
</reference>
<dbReference type="Pfam" id="PF01661">
    <property type="entry name" value="Macro"/>
    <property type="match status" value="1"/>
</dbReference>
<dbReference type="EMBL" id="JBHSBV010000002">
    <property type="protein sequence ID" value="MFC4200681.1"/>
    <property type="molecule type" value="Genomic_DNA"/>
</dbReference>
<dbReference type="SMART" id="SM00506">
    <property type="entry name" value="A1pp"/>
    <property type="match status" value="1"/>
</dbReference>
<evidence type="ECO:0000313" key="2">
    <source>
        <dbReference type="EMBL" id="MFC4200681.1"/>
    </source>
</evidence>
<feature type="domain" description="Macro" evidence="1">
    <location>
        <begin position="1"/>
        <end position="173"/>
    </location>
</feature>